<evidence type="ECO:0008006" key="4">
    <source>
        <dbReference type="Google" id="ProtNLM"/>
    </source>
</evidence>
<evidence type="ECO:0000256" key="1">
    <source>
        <dbReference type="SAM" id="SignalP"/>
    </source>
</evidence>
<organism evidence="2 3">
    <name type="scientific">Lacipirellula parvula</name>
    <dbReference type="NCBI Taxonomy" id="2650471"/>
    <lineage>
        <taxon>Bacteria</taxon>
        <taxon>Pseudomonadati</taxon>
        <taxon>Planctomycetota</taxon>
        <taxon>Planctomycetia</taxon>
        <taxon>Pirellulales</taxon>
        <taxon>Lacipirellulaceae</taxon>
        <taxon>Lacipirellula</taxon>
    </lineage>
</organism>
<keyword evidence="1" id="KW-0732">Signal</keyword>
<accession>A0A5K7XQE5</accession>
<keyword evidence="3" id="KW-1185">Reference proteome</keyword>
<dbReference type="RefSeq" id="WP_152101120.1">
    <property type="nucleotide sequence ID" value="NZ_AP021861.1"/>
</dbReference>
<evidence type="ECO:0000313" key="2">
    <source>
        <dbReference type="EMBL" id="BBO35829.1"/>
    </source>
</evidence>
<feature type="chain" id="PRO_5024984553" description="PEP-CTERM protein-sorting domain-containing protein" evidence="1">
    <location>
        <begin position="26"/>
        <end position="210"/>
    </location>
</feature>
<reference evidence="3" key="1">
    <citation type="submission" date="2019-10" db="EMBL/GenBank/DDBJ databases">
        <title>Lacipirellula parvula gen. nov., sp. nov., representing a lineage of planctomycetes widespread in freshwater anoxic habitats, and description of the family Lacipirellulaceae.</title>
        <authorList>
            <person name="Dedysh S.N."/>
            <person name="Kulichevskaya I.S."/>
            <person name="Beletsky A.V."/>
            <person name="Rakitin A.L."/>
            <person name="Mardanov A.V."/>
            <person name="Ivanova A.A."/>
            <person name="Saltykova V.X."/>
            <person name="Rijpstra W.I.C."/>
            <person name="Sinninghe Damste J.S."/>
            <person name="Ravin N.V."/>
        </authorList>
    </citation>
    <scope>NUCLEOTIDE SEQUENCE [LARGE SCALE GENOMIC DNA]</scope>
    <source>
        <strain evidence="3">PX69</strain>
    </source>
</reference>
<feature type="signal peptide" evidence="1">
    <location>
        <begin position="1"/>
        <end position="25"/>
    </location>
</feature>
<dbReference type="AlphaFoldDB" id="A0A5K7XQE5"/>
<dbReference type="Proteomes" id="UP000326837">
    <property type="component" value="Chromosome"/>
</dbReference>
<gene>
    <name evidence="2" type="ORF">PLANPX_5441</name>
</gene>
<dbReference type="KEGG" id="lpav:PLANPX_5441"/>
<dbReference type="EMBL" id="AP021861">
    <property type="protein sequence ID" value="BBO35829.1"/>
    <property type="molecule type" value="Genomic_DNA"/>
</dbReference>
<sequence>MMKSLRRCALMAALGSMLLSGVAQADALITNFDNFVSDALYPSWALPSSTVVSGPTSYSITATGYGSNYKYIGFPEIVGAGNNTIELTVNLSGPAAADGMLGPIVGLIDGDGTHVNYAWYGQTLGSHVLTLPVDSPTWTAVAGTTPGLDLNTLTHMHMQLDPGGFGSQGQYTIEWQNLRLTNVVPEPATLTLAACAGALVLGCRRQRARS</sequence>
<evidence type="ECO:0000313" key="3">
    <source>
        <dbReference type="Proteomes" id="UP000326837"/>
    </source>
</evidence>
<name>A0A5K7XQE5_9BACT</name>
<protein>
    <recommendedName>
        <fullName evidence="4">PEP-CTERM protein-sorting domain-containing protein</fullName>
    </recommendedName>
</protein>
<proteinExistence type="predicted"/>